<reference evidence="1" key="1">
    <citation type="journal article" date="2022" name="Plant J.">
        <title>Strategies of tolerance reflected in two North American maple genomes.</title>
        <authorList>
            <person name="McEvoy S.L."/>
            <person name="Sezen U.U."/>
            <person name="Trouern-Trend A."/>
            <person name="McMahon S.M."/>
            <person name="Schaberg P.G."/>
            <person name="Yang J."/>
            <person name="Wegrzyn J.L."/>
            <person name="Swenson N.G."/>
        </authorList>
    </citation>
    <scope>NUCLEOTIDE SEQUENCE</scope>
    <source>
        <strain evidence="1">NS2018</strain>
    </source>
</reference>
<name>A0AA39VVW0_ACESA</name>
<dbReference type="EMBL" id="JAUESC010000380">
    <property type="protein sequence ID" value="KAK0592978.1"/>
    <property type="molecule type" value="Genomic_DNA"/>
</dbReference>
<accession>A0AA39VVW0</accession>
<sequence length="121" mass="13795">MDFISRWFQQHQRKRTRTSAQIPTGDTLEQLIHCEFHATNNEAEYEALIARPKNDSVLGESQATAVDLREVHQPTNTKVRECLSRCVGKPRVNSDKPGVNNDKRFKIDTCRTPSVTDNSRG</sequence>
<organism evidence="1 2">
    <name type="scientific">Acer saccharum</name>
    <name type="common">Sugar maple</name>
    <dbReference type="NCBI Taxonomy" id="4024"/>
    <lineage>
        <taxon>Eukaryota</taxon>
        <taxon>Viridiplantae</taxon>
        <taxon>Streptophyta</taxon>
        <taxon>Embryophyta</taxon>
        <taxon>Tracheophyta</taxon>
        <taxon>Spermatophyta</taxon>
        <taxon>Magnoliopsida</taxon>
        <taxon>eudicotyledons</taxon>
        <taxon>Gunneridae</taxon>
        <taxon>Pentapetalae</taxon>
        <taxon>rosids</taxon>
        <taxon>malvids</taxon>
        <taxon>Sapindales</taxon>
        <taxon>Sapindaceae</taxon>
        <taxon>Hippocastanoideae</taxon>
        <taxon>Acereae</taxon>
        <taxon>Acer</taxon>
    </lineage>
</organism>
<evidence type="ECO:0000313" key="1">
    <source>
        <dbReference type="EMBL" id="KAK0592978.1"/>
    </source>
</evidence>
<protein>
    <submittedName>
        <fullName evidence="1">Uncharacterized protein</fullName>
    </submittedName>
</protein>
<dbReference type="Proteomes" id="UP001168877">
    <property type="component" value="Unassembled WGS sequence"/>
</dbReference>
<reference evidence="1" key="2">
    <citation type="submission" date="2023-06" db="EMBL/GenBank/DDBJ databases">
        <authorList>
            <person name="Swenson N.G."/>
            <person name="Wegrzyn J.L."/>
            <person name="Mcevoy S.L."/>
        </authorList>
    </citation>
    <scope>NUCLEOTIDE SEQUENCE</scope>
    <source>
        <strain evidence="1">NS2018</strain>
        <tissue evidence="1">Leaf</tissue>
    </source>
</reference>
<evidence type="ECO:0000313" key="2">
    <source>
        <dbReference type="Proteomes" id="UP001168877"/>
    </source>
</evidence>
<gene>
    <name evidence="1" type="ORF">LWI29_028502</name>
</gene>
<comment type="caution">
    <text evidence="1">The sequence shown here is derived from an EMBL/GenBank/DDBJ whole genome shotgun (WGS) entry which is preliminary data.</text>
</comment>
<proteinExistence type="predicted"/>
<dbReference type="AlphaFoldDB" id="A0AA39VVW0"/>
<keyword evidence="2" id="KW-1185">Reference proteome</keyword>